<sequence>MESMETFQTPVLLKGTGGGLRLIVPEELKEKEVFMELERVSSQAKALLEMKVILDFQGRILSKDFIIGILKDFIWSKGVFVSSWVTYDAESQHLLQAFGAKTGEPAREKPHGKGKNYDTLFLMRSLRSGQRIEHGGDVVIIGHVNDGAEVIASGNICIWGRLKGLAHAGSDGNTEQSIVVGDFQAKQVRLGSKVGSYLDSSMEWWAHSVLITLEHDSLFVRELKI</sequence>
<comment type="subunit">
    <text evidence="4">Interacts with MinD and FtsZ.</text>
</comment>
<dbReference type="InterPro" id="IPR013033">
    <property type="entry name" value="MinC"/>
</dbReference>
<keyword evidence="3 4" id="KW-0131">Cell cycle</keyword>
<proteinExistence type="inferred from homology"/>
<evidence type="ECO:0000256" key="2">
    <source>
        <dbReference type="ARBA" id="ARBA00023210"/>
    </source>
</evidence>
<dbReference type="Pfam" id="PF03775">
    <property type="entry name" value="MinC_C"/>
    <property type="match status" value="1"/>
</dbReference>
<keyword evidence="1 4" id="KW-0132">Cell division</keyword>
<keyword evidence="2 4" id="KW-0717">Septation</keyword>
<dbReference type="NCBIfam" id="TIGR01222">
    <property type="entry name" value="minC"/>
    <property type="match status" value="1"/>
</dbReference>
<dbReference type="KEGG" id="aco:Amico_0605"/>
<dbReference type="InterPro" id="IPR036145">
    <property type="entry name" value="MinC_C_sf"/>
</dbReference>
<organism evidence="6 7">
    <name type="scientific">Aminobacterium colombiense (strain DSM 12261 / ALA-1)</name>
    <dbReference type="NCBI Taxonomy" id="572547"/>
    <lineage>
        <taxon>Bacteria</taxon>
        <taxon>Thermotogati</taxon>
        <taxon>Synergistota</taxon>
        <taxon>Synergistia</taxon>
        <taxon>Synergistales</taxon>
        <taxon>Aminobacteriaceae</taxon>
        <taxon>Aminobacterium</taxon>
    </lineage>
</organism>
<dbReference type="GO" id="GO:1901891">
    <property type="term" value="P:regulation of cell septum assembly"/>
    <property type="evidence" value="ECO:0007669"/>
    <property type="project" value="InterPro"/>
</dbReference>
<dbReference type="InterPro" id="IPR016098">
    <property type="entry name" value="CAP/MinC_C"/>
</dbReference>
<dbReference type="OrthoDB" id="9790810at2"/>
<dbReference type="GO" id="GO:0000917">
    <property type="term" value="P:division septum assembly"/>
    <property type="evidence" value="ECO:0007669"/>
    <property type="project" value="UniProtKB-KW"/>
</dbReference>
<dbReference type="EMBL" id="CP001997">
    <property type="protein sequence ID" value="ADE56740.1"/>
    <property type="molecule type" value="Genomic_DNA"/>
</dbReference>
<dbReference type="GO" id="GO:0000902">
    <property type="term" value="P:cell morphogenesis"/>
    <property type="evidence" value="ECO:0007669"/>
    <property type="project" value="InterPro"/>
</dbReference>
<evidence type="ECO:0000256" key="4">
    <source>
        <dbReference type="HAMAP-Rule" id="MF_00267"/>
    </source>
</evidence>
<evidence type="ECO:0000256" key="1">
    <source>
        <dbReference type="ARBA" id="ARBA00022618"/>
    </source>
</evidence>
<evidence type="ECO:0000313" key="6">
    <source>
        <dbReference type="EMBL" id="ADE56740.1"/>
    </source>
</evidence>
<evidence type="ECO:0000256" key="3">
    <source>
        <dbReference type="ARBA" id="ARBA00023306"/>
    </source>
</evidence>
<comment type="similarity">
    <text evidence="4">Belongs to the MinC family.</text>
</comment>
<protein>
    <recommendedName>
        <fullName evidence="4">Probable septum site-determining protein MinC</fullName>
    </recommendedName>
</protein>
<gene>
    <name evidence="4" type="primary">minC</name>
    <name evidence="6" type="ordered locus">Amico_0605</name>
</gene>
<feature type="domain" description="Septum formation inhibitor MinC C-terminal" evidence="5">
    <location>
        <begin position="122"/>
        <end position="220"/>
    </location>
</feature>
<keyword evidence="7" id="KW-1185">Reference proteome</keyword>
<dbReference type="Gene3D" id="2.160.20.70">
    <property type="match status" value="1"/>
</dbReference>
<dbReference type="eggNOG" id="COG0850">
    <property type="taxonomic scope" value="Bacteria"/>
</dbReference>
<evidence type="ECO:0000259" key="5">
    <source>
        <dbReference type="Pfam" id="PF03775"/>
    </source>
</evidence>
<dbReference type="AlphaFoldDB" id="D5EDV8"/>
<dbReference type="InterPro" id="IPR005526">
    <property type="entry name" value="Septum_form_inhib_MinC_C"/>
</dbReference>
<comment type="function">
    <text evidence="4">Cell division inhibitor that blocks the formation of polar Z ring septums. Rapidly oscillates between the poles of the cell to destabilize FtsZ filaments that have formed before they mature into polar Z rings. Prevents FtsZ polymerization.</text>
</comment>
<dbReference type="PANTHER" id="PTHR34108">
    <property type="entry name" value="SEPTUM SITE-DETERMINING PROTEIN MINC"/>
    <property type="match status" value="1"/>
</dbReference>
<dbReference type="PANTHER" id="PTHR34108:SF1">
    <property type="entry name" value="SEPTUM SITE-DETERMINING PROTEIN MINC"/>
    <property type="match status" value="1"/>
</dbReference>
<dbReference type="HAMAP" id="MF_00267">
    <property type="entry name" value="MinC"/>
    <property type="match status" value="1"/>
</dbReference>
<accession>D5EDV8</accession>
<dbReference type="STRING" id="572547.Amico_0605"/>
<dbReference type="SUPFAM" id="SSF63848">
    <property type="entry name" value="Cell-division inhibitor MinC, C-terminal domain"/>
    <property type="match status" value="1"/>
</dbReference>
<reference evidence="6 7" key="1">
    <citation type="journal article" date="2010" name="Stand. Genomic Sci.">
        <title>Complete genome sequence of Aminobacterium colombiense type strain (ALA-1).</title>
        <authorList>
            <person name="Chertkov O."/>
            <person name="Sikorski J."/>
            <person name="Brambilla E."/>
            <person name="Lapidus A."/>
            <person name="Copeland A."/>
            <person name="Glavina Del Rio T."/>
            <person name="Nolan M."/>
            <person name="Lucas S."/>
            <person name="Tice H."/>
            <person name="Cheng J.F."/>
            <person name="Han C."/>
            <person name="Detter J.C."/>
            <person name="Bruce D."/>
            <person name="Tapia R."/>
            <person name="Goodwin L."/>
            <person name="Pitluck S."/>
            <person name="Liolios K."/>
            <person name="Ivanova N."/>
            <person name="Mavromatis K."/>
            <person name="Ovchinnikova G."/>
            <person name="Pati A."/>
            <person name="Chen A."/>
            <person name="Palaniappan K."/>
            <person name="Land M."/>
            <person name="Hauser L."/>
            <person name="Chang Y.J."/>
            <person name="Jeffries C.D."/>
            <person name="Spring S."/>
            <person name="Rohde M."/>
            <person name="Goker M."/>
            <person name="Bristow J."/>
            <person name="Eisen J.A."/>
            <person name="Markowitz V."/>
            <person name="Hugenholtz P."/>
            <person name="Kyrpides N.C."/>
            <person name="Klenk H.P."/>
        </authorList>
    </citation>
    <scope>NUCLEOTIDE SEQUENCE [LARGE SCALE GENOMIC DNA]</scope>
    <source>
        <strain evidence="7">DSM 12261 / ALA-1</strain>
    </source>
</reference>
<evidence type="ECO:0000313" key="7">
    <source>
        <dbReference type="Proteomes" id="UP000002366"/>
    </source>
</evidence>
<dbReference type="Proteomes" id="UP000002366">
    <property type="component" value="Chromosome"/>
</dbReference>
<dbReference type="RefSeq" id="WP_013048006.1">
    <property type="nucleotide sequence ID" value="NC_014011.1"/>
</dbReference>
<name>D5EDV8_AMICL</name>
<dbReference type="HOGENOM" id="CLU_048711_2_1_0"/>